<evidence type="ECO:0000256" key="4">
    <source>
        <dbReference type="ARBA" id="ARBA00022723"/>
    </source>
</evidence>
<dbReference type="Pfam" id="PF00067">
    <property type="entry name" value="p450"/>
    <property type="match status" value="2"/>
</dbReference>
<dbReference type="GO" id="GO:0004497">
    <property type="term" value="F:monooxygenase activity"/>
    <property type="evidence" value="ECO:0007669"/>
    <property type="project" value="UniProtKB-KW"/>
</dbReference>
<reference evidence="8" key="1">
    <citation type="submission" date="2020-11" db="EMBL/GenBank/DDBJ databases">
        <authorList>
            <person name="Tran Van P."/>
        </authorList>
    </citation>
    <scope>NUCLEOTIDE SEQUENCE</scope>
</reference>
<dbReference type="GO" id="GO:0005506">
    <property type="term" value="F:iron ion binding"/>
    <property type="evidence" value="ECO:0007669"/>
    <property type="project" value="InterPro"/>
</dbReference>
<dbReference type="PANTHER" id="PTHR24291:SF177">
    <property type="entry name" value="CYTOCHROME P450 4AA1-RELATED"/>
    <property type="match status" value="1"/>
</dbReference>
<evidence type="ECO:0000256" key="7">
    <source>
        <dbReference type="ARBA" id="ARBA00023033"/>
    </source>
</evidence>
<keyword evidence="6" id="KW-0408">Iron</keyword>
<dbReference type="AlphaFoldDB" id="A0A7R9EBE9"/>
<sequence>MQLHTIQQGGFSWVLDQDDVETILKSKKCIDRKFFKDILDKIGIGDSLITTSGEKWASHRKVILPTFKLSVLRNFISVFQIKSFELVENWASMAKGSEMDIFLELCNSSLQMTCSTLLGVNIEHNIKSLLSESPVLSEKEIQNETLFMIIGGYETTATLISFATMLLAFHPEIQNKAFQELSDIFGNDQRRPATLQDF</sequence>
<evidence type="ECO:0000256" key="5">
    <source>
        <dbReference type="ARBA" id="ARBA00023002"/>
    </source>
</evidence>
<dbReference type="InterPro" id="IPR050196">
    <property type="entry name" value="Cytochrome_P450_Monoox"/>
</dbReference>
<keyword evidence="7" id="KW-0503">Monooxygenase</keyword>
<proteinExistence type="inferred from homology"/>
<dbReference type="SUPFAM" id="SSF48264">
    <property type="entry name" value="Cytochrome P450"/>
    <property type="match status" value="1"/>
</dbReference>
<dbReference type="InterPro" id="IPR002401">
    <property type="entry name" value="Cyt_P450_E_grp-I"/>
</dbReference>
<comment type="cofactor">
    <cofactor evidence="1">
        <name>heme</name>
        <dbReference type="ChEBI" id="CHEBI:30413"/>
    </cofactor>
</comment>
<organism evidence="8">
    <name type="scientific">Timema monikensis</name>
    <dbReference type="NCBI Taxonomy" id="170555"/>
    <lineage>
        <taxon>Eukaryota</taxon>
        <taxon>Metazoa</taxon>
        <taxon>Ecdysozoa</taxon>
        <taxon>Arthropoda</taxon>
        <taxon>Hexapoda</taxon>
        <taxon>Insecta</taxon>
        <taxon>Pterygota</taxon>
        <taxon>Neoptera</taxon>
        <taxon>Polyneoptera</taxon>
        <taxon>Phasmatodea</taxon>
        <taxon>Timematodea</taxon>
        <taxon>Timematoidea</taxon>
        <taxon>Timematidae</taxon>
        <taxon>Timema</taxon>
    </lineage>
</organism>
<dbReference type="InterPro" id="IPR036396">
    <property type="entry name" value="Cyt_P450_sf"/>
</dbReference>
<dbReference type="GO" id="GO:0020037">
    <property type="term" value="F:heme binding"/>
    <property type="evidence" value="ECO:0007669"/>
    <property type="project" value="InterPro"/>
</dbReference>
<comment type="similarity">
    <text evidence="2">Belongs to the cytochrome P450 family.</text>
</comment>
<gene>
    <name evidence="8" type="ORF">TMSB3V08_LOCUS7400</name>
</gene>
<dbReference type="Gene3D" id="1.10.630.10">
    <property type="entry name" value="Cytochrome P450"/>
    <property type="match status" value="2"/>
</dbReference>
<protein>
    <recommendedName>
        <fullName evidence="9">Cytochrome P450</fullName>
    </recommendedName>
</protein>
<dbReference type="GO" id="GO:0016705">
    <property type="term" value="F:oxidoreductase activity, acting on paired donors, with incorporation or reduction of molecular oxygen"/>
    <property type="evidence" value="ECO:0007669"/>
    <property type="project" value="InterPro"/>
</dbReference>
<keyword evidence="5" id="KW-0560">Oxidoreductase</keyword>
<evidence type="ECO:0000256" key="6">
    <source>
        <dbReference type="ARBA" id="ARBA00023004"/>
    </source>
</evidence>
<accession>A0A7R9EBE9</accession>
<evidence type="ECO:0000313" key="8">
    <source>
        <dbReference type="EMBL" id="CAD7430647.1"/>
    </source>
</evidence>
<dbReference type="PANTHER" id="PTHR24291">
    <property type="entry name" value="CYTOCHROME P450 FAMILY 4"/>
    <property type="match status" value="1"/>
</dbReference>
<keyword evidence="4" id="KW-0479">Metal-binding</keyword>
<dbReference type="PRINTS" id="PR00463">
    <property type="entry name" value="EP450I"/>
</dbReference>
<evidence type="ECO:0000256" key="3">
    <source>
        <dbReference type="ARBA" id="ARBA00022617"/>
    </source>
</evidence>
<keyword evidence="3" id="KW-0349">Heme</keyword>
<name>A0A7R9EBE9_9NEOP</name>
<evidence type="ECO:0000256" key="1">
    <source>
        <dbReference type="ARBA" id="ARBA00001971"/>
    </source>
</evidence>
<evidence type="ECO:0000256" key="2">
    <source>
        <dbReference type="ARBA" id="ARBA00010617"/>
    </source>
</evidence>
<dbReference type="InterPro" id="IPR001128">
    <property type="entry name" value="Cyt_P450"/>
</dbReference>
<evidence type="ECO:0008006" key="9">
    <source>
        <dbReference type="Google" id="ProtNLM"/>
    </source>
</evidence>
<dbReference type="EMBL" id="OB794579">
    <property type="protein sequence ID" value="CAD7430647.1"/>
    <property type="molecule type" value="Genomic_DNA"/>
</dbReference>